<dbReference type="AlphaFoldDB" id="A0A6C0DM94"/>
<dbReference type="EMBL" id="MN739629">
    <property type="protein sequence ID" value="QHT16979.1"/>
    <property type="molecule type" value="Genomic_DNA"/>
</dbReference>
<evidence type="ECO:0000313" key="1">
    <source>
        <dbReference type="EMBL" id="QHT16979.1"/>
    </source>
</evidence>
<name>A0A6C0DM94_9ZZZZ</name>
<accession>A0A6C0DM94</accession>
<proteinExistence type="predicted"/>
<protein>
    <submittedName>
        <fullName evidence="1">Uncharacterized protein</fullName>
    </submittedName>
</protein>
<reference evidence="1" key="1">
    <citation type="journal article" date="2020" name="Nature">
        <title>Giant virus diversity and host interactions through global metagenomics.</title>
        <authorList>
            <person name="Schulz F."/>
            <person name="Roux S."/>
            <person name="Paez-Espino D."/>
            <person name="Jungbluth S."/>
            <person name="Walsh D.A."/>
            <person name="Denef V.J."/>
            <person name="McMahon K.D."/>
            <person name="Konstantinidis K.T."/>
            <person name="Eloe-Fadrosh E.A."/>
            <person name="Kyrpides N.C."/>
            <person name="Woyke T."/>
        </authorList>
    </citation>
    <scope>NUCLEOTIDE SEQUENCE</scope>
    <source>
        <strain evidence="1">GVMAG-M-3300023174-207</strain>
    </source>
</reference>
<organism evidence="1">
    <name type="scientific">viral metagenome</name>
    <dbReference type="NCBI Taxonomy" id="1070528"/>
    <lineage>
        <taxon>unclassified sequences</taxon>
        <taxon>metagenomes</taxon>
        <taxon>organismal metagenomes</taxon>
    </lineage>
</organism>
<sequence length="317" mass="37909">MDNLLNKDITKDDICFDYIVNILITKHNYKLIVCDRQSELIKTHLVKTVLKYGDLYVICFEDTEEDQFIKHLLSPMIEPLCRGDYVDKDYPLTSFISSEVTFFVGFSHVNICKVISFITTSRNYTFNCPNIELVCAMKPLSHRIKDLNKDTIKEVKISLGLLLLFKCIQYFKEKNEKKIILECNYNLINYYYYNLFFEIGVSDKFKYKINSKPVNTGYNIVLLDDERIGDDTSLSKYRAYDYYDEKEKYIHKAIEKTLFKMYLDIDKKYNKVERHIERRIEYLYKAYYIKDLFDSSKPILSDSPFYNRLVQYNEFDD</sequence>